<dbReference type="SUPFAM" id="SSF56672">
    <property type="entry name" value="DNA/RNA polymerases"/>
    <property type="match status" value="1"/>
</dbReference>
<evidence type="ECO:0000313" key="3">
    <source>
        <dbReference type="Proteomes" id="UP000574390"/>
    </source>
</evidence>
<protein>
    <recommendedName>
        <fullName evidence="1">RNase H type-1 domain-containing protein</fullName>
    </recommendedName>
</protein>
<dbReference type="GO" id="GO:0003676">
    <property type="term" value="F:nucleic acid binding"/>
    <property type="evidence" value="ECO:0007669"/>
    <property type="project" value="InterPro"/>
</dbReference>
<dbReference type="Gene3D" id="3.30.420.10">
    <property type="entry name" value="Ribonuclease H-like superfamily/Ribonuclease H"/>
    <property type="match status" value="1"/>
</dbReference>
<name>A0A7J6RYQ2_PEROL</name>
<dbReference type="Proteomes" id="UP000574390">
    <property type="component" value="Unassembled WGS sequence"/>
</dbReference>
<dbReference type="PROSITE" id="PS50879">
    <property type="entry name" value="RNASE_H_1"/>
    <property type="match status" value="1"/>
</dbReference>
<feature type="non-terminal residue" evidence="2">
    <location>
        <position position="399"/>
    </location>
</feature>
<organism evidence="2 3">
    <name type="scientific">Perkinsus olseni</name>
    <name type="common">Perkinsus atlanticus</name>
    <dbReference type="NCBI Taxonomy" id="32597"/>
    <lineage>
        <taxon>Eukaryota</taxon>
        <taxon>Sar</taxon>
        <taxon>Alveolata</taxon>
        <taxon>Perkinsozoa</taxon>
        <taxon>Perkinsea</taxon>
        <taxon>Perkinsida</taxon>
        <taxon>Perkinsidae</taxon>
        <taxon>Perkinsus</taxon>
    </lineage>
</organism>
<dbReference type="AlphaFoldDB" id="A0A7J6RYQ2"/>
<reference evidence="2 3" key="1">
    <citation type="submission" date="2020-04" db="EMBL/GenBank/DDBJ databases">
        <title>Perkinsus olseni comparative genomics.</title>
        <authorList>
            <person name="Bogema D.R."/>
        </authorList>
    </citation>
    <scope>NUCLEOTIDE SEQUENCE [LARGE SCALE GENOMIC DNA]</scope>
    <source>
        <strain evidence="2">ATCC PRA-205</strain>
    </source>
</reference>
<dbReference type="InterPro" id="IPR036397">
    <property type="entry name" value="RNaseH_sf"/>
</dbReference>
<dbReference type="GO" id="GO:0004523">
    <property type="term" value="F:RNA-DNA hybrid ribonuclease activity"/>
    <property type="evidence" value="ECO:0007669"/>
    <property type="project" value="InterPro"/>
</dbReference>
<dbReference type="InterPro" id="IPR043502">
    <property type="entry name" value="DNA/RNA_pol_sf"/>
</dbReference>
<dbReference type="EMBL" id="JABANM010018610">
    <property type="protein sequence ID" value="KAF4725827.1"/>
    <property type="molecule type" value="Genomic_DNA"/>
</dbReference>
<proteinExistence type="predicted"/>
<comment type="caution">
    <text evidence="2">The sequence shown here is derived from an EMBL/GenBank/DDBJ whole genome shotgun (WGS) entry which is preliminary data.</text>
</comment>
<sequence length="399" mass="45347">YDFLRSNGATLVLGHDLPPHGRLLFAPAQQVHISNEVGGKKYSQINFQKKLYGPYAFLVGGRTFKCRRMSFGLVCGASALEEATHHFDETTKALTTSRSVTFQAWYYDDLTLLGKNLRDHVAGLSSYAAVLGWEFPISKRHHLTFVEGENGDWVPHLGYFIRISDSGRLQYRCKVKQVTSYDLQKLTKRQVYAIAGSFTDGLRLHPECRSLCDTLRIHSGQLTNWDQPISDITLKDFLVETIQALLSYLPSGSCIHQASLLGSSLCVHADSSSYAYGFSITINNDVVEETSRRWRKREIYWHINRKETRAVAEALARVVIWHEQYKLQLSKVDIYTDSSTVVKWCTGSSMNLKTKSLERQALNRLLTVIREHVDYFGERNIPVAFHLLGTAENARADYL</sequence>
<accession>A0A7J6RYQ2</accession>
<gene>
    <name evidence="2" type="ORF">FOZ62_004191</name>
</gene>
<feature type="domain" description="RNase H type-1" evidence="1">
    <location>
        <begin position="261"/>
        <end position="399"/>
    </location>
</feature>
<evidence type="ECO:0000259" key="1">
    <source>
        <dbReference type="PROSITE" id="PS50879"/>
    </source>
</evidence>
<dbReference type="InterPro" id="IPR002156">
    <property type="entry name" value="RNaseH_domain"/>
</dbReference>
<evidence type="ECO:0000313" key="2">
    <source>
        <dbReference type="EMBL" id="KAF4725827.1"/>
    </source>
</evidence>
<feature type="non-terminal residue" evidence="2">
    <location>
        <position position="1"/>
    </location>
</feature>